<dbReference type="Proteomes" id="UP000077363">
    <property type="component" value="Chromosome"/>
</dbReference>
<protein>
    <recommendedName>
        <fullName evidence="3">DUF3887 domain-containing protein</fullName>
    </recommendedName>
</protein>
<gene>
    <name evidence="1" type="ORF">SU48_08870</name>
</gene>
<evidence type="ECO:0000313" key="1">
    <source>
        <dbReference type="EMBL" id="ANE43870.1"/>
    </source>
</evidence>
<evidence type="ECO:0000313" key="2">
    <source>
        <dbReference type="Proteomes" id="UP000077363"/>
    </source>
</evidence>
<organism evidence="1 2">
    <name type="scientific">Deinococcus puniceus</name>
    <dbReference type="NCBI Taxonomy" id="1182568"/>
    <lineage>
        <taxon>Bacteria</taxon>
        <taxon>Thermotogati</taxon>
        <taxon>Deinococcota</taxon>
        <taxon>Deinococci</taxon>
        <taxon>Deinococcales</taxon>
        <taxon>Deinococcaceae</taxon>
        <taxon>Deinococcus</taxon>
    </lineage>
</organism>
<proteinExistence type="predicted"/>
<dbReference type="KEGG" id="dpu:SU48_08870"/>
<accession>A0A172TA30</accession>
<dbReference type="AlphaFoldDB" id="A0A172TA30"/>
<dbReference type="EMBL" id="CP011387">
    <property type="protein sequence ID" value="ANE43870.1"/>
    <property type="molecule type" value="Genomic_DNA"/>
</dbReference>
<name>A0A172TA30_9DEIO</name>
<sequence>MNTHTPQQAVTEFLTLWQAGAYNEMARLLPKQGTPLKKQPVGKVRQTYRVRTLQTFVVLAAADTDPAAANVDVQLVYAEAGELHFKRWRFRMVHFGKGEQPVPRNRAQGRWKPQATYLLPDPPALRA</sequence>
<reference evidence="1 2" key="1">
    <citation type="submission" date="2015-01" db="EMBL/GenBank/DDBJ databases">
        <title>Deinococcus puniceus/DY1/ whole genome sequencing.</title>
        <authorList>
            <person name="Kim M.K."/>
            <person name="Srinivasan S."/>
            <person name="Lee J.-J."/>
        </authorList>
    </citation>
    <scope>NUCLEOTIDE SEQUENCE [LARGE SCALE GENOMIC DNA]</scope>
    <source>
        <strain evidence="1 2">DY1</strain>
    </source>
</reference>
<dbReference type="PATRIC" id="fig|1182568.3.peg.1846"/>
<evidence type="ECO:0008006" key="3">
    <source>
        <dbReference type="Google" id="ProtNLM"/>
    </source>
</evidence>
<keyword evidence="2" id="KW-1185">Reference proteome</keyword>